<evidence type="ECO:0000313" key="2">
    <source>
        <dbReference type="EMBL" id="KAH7010596.1"/>
    </source>
</evidence>
<feature type="signal peptide" evidence="1">
    <location>
        <begin position="1"/>
        <end position="21"/>
    </location>
</feature>
<evidence type="ECO:0000313" key="3">
    <source>
        <dbReference type="Proteomes" id="UP000756346"/>
    </source>
</evidence>
<sequence>MRTKAILELACVIIPVGLATADTIRPLNSDGFTAGMPRQADIGTDPSGSATFNFDHNGVNCQLTWARANGERNGCTYEFPTSLTTAGDTFTIAESETNGIFTGTLTRGCVDMLIRVDSGEPSVLDGLNQDCTGTVGGSSDRRRFCDTGSTALTRC</sequence>
<reference evidence="2" key="1">
    <citation type="journal article" date="2021" name="Nat. Commun.">
        <title>Genetic determinants of endophytism in the Arabidopsis root mycobiome.</title>
        <authorList>
            <person name="Mesny F."/>
            <person name="Miyauchi S."/>
            <person name="Thiergart T."/>
            <person name="Pickel B."/>
            <person name="Atanasova L."/>
            <person name="Karlsson M."/>
            <person name="Huettel B."/>
            <person name="Barry K.W."/>
            <person name="Haridas S."/>
            <person name="Chen C."/>
            <person name="Bauer D."/>
            <person name="Andreopoulos W."/>
            <person name="Pangilinan J."/>
            <person name="LaButti K."/>
            <person name="Riley R."/>
            <person name="Lipzen A."/>
            <person name="Clum A."/>
            <person name="Drula E."/>
            <person name="Henrissat B."/>
            <person name="Kohler A."/>
            <person name="Grigoriev I.V."/>
            <person name="Martin F.M."/>
            <person name="Hacquard S."/>
        </authorList>
    </citation>
    <scope>NUCLEOTIDE SEQUENCE</scope>
    <source>
        <strain evidence="2">MPI-CAGE-CH-0230</strain>
    </source>
</reference>
<proteinExistence type="predicted"/>
<dbReference type="EMBL" id="JAGTJQ010000017">
    <property type="protein sequence ID" value="KAH7010596.1"/>
    <property type="molecule type" value="Genomic_DNA"/>
</dbReference>
<dbReference type="AlphaFoldDB" id="A0A9P8XPX8"/>
<dbReference type="Proteomes" id="UP000756346">
    <property type="component" value="Unassembled WGS sequence"/>
</dbReference>
<comment type="caution">
    <text evidence="2">The sequence shown here is derived from an EMBL/GenBank/DDBJ whole genome shotgun (WGS) entry which is preliminary data.</text>
</comment>
<name>A0A9P8XPX8_9PEZI</name>
<evidence type="ECO:0008006" key="4">
    <source>
        <dbReference type="Google" id="ProtNLM"/>
    </source>
</evidence>
<feature type="chain" id="PRO_5040312393" description="AA1-like domain-containing protein" evidence="1">
    <location>
        <begin position="22"/>
        <end position="155"/>
    </location>
</feature>
<gene>
    <name evidence="2" type="ORF">B0I36DRAFT_341703</name>
</gene>
<organism evidence="2 3">
    <name type="scientific">Microdochium trichocladiopsis</name>
    <dbReference type="NCBI Taxonomy" id="1682393"/>
    <lineage>
        <taxon>Eukaryota</taxon>
        <taxon>Fungi</taxon>
        <taxon>Dikarya</taxon>
        <taxon>Ascomycota</taxon>
        <taxon>Pezizomycotina</taxon>
        <taxon>Sordariomycetes</taxon>
        <taxon>Xylariomycetidae</taxon>
        <taxon>Xylariales</taxon>
        <taxon>Microdochiaceae</taxon>
        <taxon>Microdochium</taxon>
    </lineage>
</organism>
<dbReference type="RefSeq" id="XP_046004127.1">
    <property type="nucleotide sequence ID" value="XM_046156029.1"/>
</dbReference>
<keyword evidence="3" id="KW-1185">Reference proteome</keyword>
<protein>
    <recommendedName>
        <fullName evidence="4">AA1-like domain-containing protein</fullName>
    </recommendedName>
</protein>
<keyword evidence="1" id="KW-0732">Signal</keyword>
<evidence type="ECO:0000256" key="1">
    <source>
        <dbReference type="SAM" id="SignalP"/>
    </source>
</evidence>
<accession>A0A9P8XPX8</accession>
<dbReference type="GeneID" id="70185575"/>
<dbReference type="OrthoDB" id="5472378at2759"/>